<protein>
    <submittedName>
        <fullName evidence="1">ATPase, AAA family (DUF4143 domain)</fullName>
    </submittedName>
</protein>
<organism evidence="1 2">
    <name type="scientific">Campylobacter avium LMG 24591</name>
    <dbReference type="NCBI Taxonomy" id="522484"/>
    <lineage>
        <taxon>Bacteria</taxon>
        <taxon>Pseudomonadati</taxon>
        <taxon>Campylobacterota</taxon>
        <taxon>Epsilonproteobacteria</taxon>
        <taxon>Campylobacterales</taxon>
        <taxon>Campylobacteraceae</taxon>
        <taxon>Campylobacter</taxon>
    </lineage>
</organism>
<dbReference type="KEGG" id="cavi:CAV_1739"/>
<name>A0A222N0B8_9BACT</name>
<evidence type="ECO:0000313" key="1">
    <source>
        <dbReference type="EMBL" id="ASQ31330.1"/>
    </source>
</evidence>
<dbReference type="EMBL" id="CP022347">
    <property type="protein sequence ID" value="ASQ31330.1"/>
    <property type="molecule type" value="Genomic_DNA"/>
</dbReference>
<reference evidence="1 2" key="1">
    <citation type="submission" date="2017-07" db="EMBL/GenBank/DDBJ databases">
        <title>Analysis of two Campylobacter avium genomes and identification of a novel hippuricase gene.</title>
        <authorList>
            <person name="Miller W.G."/>
            <person name="Chapman M.H."/>
            <person name="Yee E."/>
            <person name="Revez J."/>
            <person name="Bono J.L."/>
            <person name="Rossi M."/>
        </authorList>
    </citation>
    <scope>NUCLEOTIDE SEQUENCE [LARGE SCALE GENOMIC DNA]</scope>
    <source>
        <strain evidence="1 2">LMG 24591</strain>
    </source>
</reference>
<accession>A0A222N0B8</accession>
<dbReference type="Proteomes" id="UP000201169">
    <property type="component" value="Chromosome"/>
</dbReference>
<dbReference type="RefSeq" id="WP_094324462.1">
    <property type="nucleotide sequence ID" value="NZ_CP022347.1"/>
</dbReference>
<keyword evidence="2" id="KW-1185">Reference proteome</keyword>
<dbReference type="OrthoDB" id="5372242at2"/>
<gene>
    <name evidence="1" type="ORF">CAV_1739</name>
</gene>
<evidence type="ECO:0000313" key="2">
    <source>
        <dbReference type="Proteomes" id="UP000201169"/>
    </source>
</evidence>
<sequence>MQILSFFYENPLEFKSIYERKLRLGSKHTIIKGARYSGKRNLILFYLKNFENKDFLFLDFKDLRFDEKSLQNLEFFLQDKEIKILIFYGVDEKFCFDFSKFLQEYQIIISTDYSSLAFDGFEELELDFLDFEEFLALNKKALQVGSFLQIGRCLKSQDYTWLNDYLNSFFSKLELEILKFIAFNLSLEFSINELYKVLKNKIKISKDKLYETVYELEKRYIISFVKHKDKSLKRVYFRDFALRNALCIKKDFNKLFANLVFCELLKLKKELSYDKNFDFILKDEKIAFVASLPLLDVDLLILRAKKLISKALEANIFHIVFISLSNEKSFYESGVKVEILPFENWALSL</sequence>
<dbReference type="AlphaFoldDB" id="A0A222N0B8"/>
<proteinExistence type="predicted"/>